<reference evidence="11 12" key="1">
    <citation type="journal article" date="2018" name="Nat. Ecol. Evol.">
        <title>Shark genomes provide insights into elasmobranch evolution and the origin of vertebrates.</title>
        <authorList>
            <person name="Hara Y"/>
            <person name="Yamaguchi K"/>
            <person name="Onimaru K"/>
            <person name="Kadota M"/>
            <person name="Koyanagi M"/>
            <person name="Keeley SD"/>
            <person name="Tatsumi K"/>
            <person name="Tanaka K"/>
            <person name="Motone F"/>
            <person name="Kageyama Y"/>
            <person name="Nozu R"/>
            <person name="Adachi N"/>
            <person name="Nishimura O"/>
            <person name="Nakagawa R"/>
            <person name="Tanegashima C"/>
            <person name="Kiyatake I"/>
            <person name="Matsumoto R"/>
            <person name="Murakumo K"/>
            <person name="Nishida K"/>
            <person name="Terakita A"/>
            <person name="Kuratani S"/>
            <person name="Sato K"/>
            <person name="Hyodo S Kuraku.S."/>
        </authorList>
    </citation>
    <scope>NUCLEOTIDE SEQUENCE [LARGE SCALE GENOMIC DNA]</scope>
</reference>
<dbReference type="GO" id="GO:0042802">
    <property type="term" value="F:identical protein binding"/>
    <property type="evidence" value="ECO:0007669"/>
    <property type="project" value="InterPro"/>
</dbReference>
<protein>
    <recommendedName>
        <fullName evidence="13">Centrosomal protein of 57 kDa</fullName>
    </recommendedName>
</protein>
<feature type="domain" description="Cep57 centrosome localisation" evidence="10">
    <location>
        <begin position="64"/>
        <end position="241"/>
    </location>
</feature>
<dbReference type="AlphaFoldDB" id="A0A401NU41"/>
<evidence type="ECO:0000256" key="4">
    <source>
        <dbReference type="ARBA" id="ARBA00022701"/>
    </source>
</evidence>
<evidence type="ECO:0000313" key="12">
    <source>
        <dbReference type="Proteomes" id="UP000288216"/>
    </source>
</evidence>
<gene>
    <name evidence="11" type="ORF">scyTo_0009807</name>
</gene>
<dbReference type="Pfam" id="PF14073">
    <property type="entry name" value="Cep57_CLD"/>
    <property type="match status" value="1"/>
</dbReference>
<dbReference type="InterPro" id="IPR051756">
    <property type="entry name" value="Centrosomal_MT-associated"/>
</dbReference>
<comment type="caution">
    <text evidence="11">The sequence shown here is derived from an EMBL/GenBank/DDBJ whole genome shotgun (WGS) entry which is preliminary data.</text>
</comment>
<dbReference type="OMA" id="TQNNAEM"/>
<evidence type="ECO:0000256" key="5">
    <source>
        <dbReference type="ARBA" id="ARBA00023054"/>
    </source>
</evidence>
<accession>A0A401NU41</accession>
<evidence type="ECO:0000256" key="8">
    <source>
        <dbReference type="SAM" id="MobiDB-lite"/>
    </source>
</evidence>
<sequence length="497" mass="56562">MEAVSKNGRLQPCLDGGFQVLPTSDSLSVPSFTAYPMDKPFINADLHRSPDKPIVAYPESNSRAVLSALRNLQGKIRRLELERAQAEENLKRISKGAAKSKNLLDNSHQRVGNAEIEMAQHSQALATQLSAAESRCNILEKQLEYMRKMVQNAEMGREMALQRQTPLENKKLVDQSDLQSKLEKLDLIEREYHRLTATQTSAEKKICELEQKLREEEHQRKLVQDKAAQLQTGLERNRILLQAVSPPSPKMKRVRNKRKQPVKNACTNHLHAQPHYRFNLGDIPFVAGKSASPSHSVRANVQHVLHLLKQHNKILCNDRVVSDQPIVRKKTAKACNIMPESSSGSTISSTSQEVLCELLLTLQDEFGQMSFEHQELVKQIHETNRNSMREDLERELESLVKRMETKGDQIAKVRKHQATLKKYQETMRRRHPVSGGASQKKTLKSAKEVQERTATTRGKDISSKVRPGDNSKKNLCLLRDMQTLQTTLRKDDVSWSY</sequence>
<dbReference type="OrthoDB" id="76453at2759"/>
<dbReference type="EMBL" id="BFAA01004099">
    <property type="protein sequence ID" value="GCB64413.1"/>
    <property type="molecule type" value="Genomic_DNA"/>
</dbReference>
<evidence type="ECO:0000256" key="7">
    <source>
        <dbReference type="SAM" id="Coils"/>
    </source>
</evidence>
<keyword evidence="6" id="KW-0206">Cytoskeleton</keyword>
<dbReference type="Gene3D" id="1.20.58.90">
    <property type="match status" value="1"/>
</dbReference>
<comment type="subcellular location">
    <subcellularLocation>
        <location evidence="1">Cytoplasm</location>
        <location evidence="1">Cytoskeleton</location>
        <location evidence="1">Microtubule organizing center</location>
        <location evidence="1">Centrosome</location>
    </subcellularLocation>
</comment>
<evidence type="ECO:0000256" key="3">
    <source>
        <dbReference type="ARBA" id="ARBA00022490"/>
    </source>
</evidence>
<feature type="domain" description="Cep57 centrosome microtubule-binding" evidence="9">
    <location>
        <begin position="348"/>
        <end position="416"/>
    </location>
</feature>
<dbReference type="InterPro" id="IPR025913">
    <property type="entry name" value="Cep57_CLD"/>
</dbReference>
<dbReference type="GO" id="GO:0008017">
    <property type="term" value="F:microtubule binding"/>
    <property type="evidence" value="ECO:0007669"/>
    <property type="project" value="InterPro"/>
</dbReference>
<feature type="coiled-coil region" evidence="7">
    <location>
        <begin position="122"/>
        <end position="149"/>
    </location>
</feature>
<dbReference type="STRING" id="75743.A0A401NU41"/>
<evidence type="ECO:0000256" key="6">
    <source>
        <dbReference type="ARBA" id="ARBA00023212"/>
    </source>
</evidence>
<dbReference type="Pfam" id="PF06657">
    <property type="entry name" value="Cep57_MT_bd"/>
    <property type="match status" value="1"/>
</dbReference>
<dbReference type="GO" id="GO:0043015">
    <property type="term" value="F:gamma-tubulin binding"/>
    <property type="evidence" value="ECO:0007669"/>
    <property type="project" value="InterPro"/>
</dbReference>
<dbReference type="GO" id="GO:0005813">
    <property type="term" value="C:centrosome"/>
    <property type="evidence" value="ECO:0007669"/>
    <property type="project" value="UniProtKB-SubCell"/>
</dbReference>
<name>A0A401NU41_SCYTO</name>
<organism evidence="11 12">
    <name type="scientific">Scyliorhinus torazame</name>
    <name type="common">Cloudy catshark</name>
    <name type="synonym">Catulus torazame</name>
    <dbReference type="NCBI Taxonomy" id="75743"/>
    <lineage>
        <taxon>Eukaryota</taxon>
        <taxon>Metazoa</taxon>
        <taxon>Chordata</taxon>
        <taxon>Craniata</taxon>
        <taxon>Vertebrata</taxon>
        <taxon>Chondrichthyes</taxon>
        <taxon>Elasmobranchii</taxon>
        <taxon>Galeomorphii</taxon>
        <taxon>Galeoidea</taxon>
        <taxon>Carcharhiniformes</taxon>
        <taxon>Scyliorhinidae</taxon>
        <taxon>Scyliorhinus</taxon>
    </lineage>
</organism>
<dbReference type="GO" id="GO:0005874">
    <property type="term" value="C:microtubule"/>
    <property type="evidence" value="ECO:0007669"/>
    <property type="project" value="UniProtKB-KW"/>
</dbReference>
<dbReference type="InterPro" id="IPR024957">
    <property type="entry name" value="Cep57_MT-bd_dom"/>
</dbReference>
<evidence type="ECO:0000259" key="10">
    <source>
        <dbReference type="Pfam" id="PF14073"/>
    </source>
</evidence>
<keyword evidence="5 7" id="KW-0175">Coiled coil</keyword>
<evidence type="ECO:0000313" key="11">
    <source>
        <dbReference type="EMBL" id="GCB64413.1"/>
    </source>
</evidence>
<feature type="region of interest" description="Disordered" evidence="8">
    <location>
        <begin position="427"/>
        <end position="469"/>
    </location>
</feature>
<evidence type="ECO:0000256" key="1">
    <source>
        <dbReference type="ARBA" id="ARBA00004300"/>
    </source>
</evidence>
<dbReference type="Proteomes" id="UP000288216">
    <property type="component" value="Unassembled WGS sequence"/>
</dbReference>
<feature type="coiled-coil region" evidence="7">
    <location>
        <begin position="62"/>
        <end position="96"/>
    </location>
</feature>
<proteinExistence type="inferred from homology"/>
<evidence type="ECO:0000259" key="9">
    <source>
        <dbReference type="Pfam" id="PF06657"/>
    </source>
</evidence>
<evidence type="ECO:0000256" key="2">
    <source>
        <dbReference type="ARBA" id="ARBA00008179"/>
    </source>
</evidence>
<keyword evidence="4" id="KW-0493">Microtubule</keyword>
<evidence type="ECO:0008006" key="13">
    <source>
        <dbReference type="Google" id="ProtNLM"/>
    </source>
</evidence>
<keyword evidence="12" id="KW-1185">Reference proteome</keyword>
<dbReference type="FunFam" id="1.20.58.90:FF:000003">
    <property type="entry name" value="Centrosomal protein of 57 kDa"/>
    <property type="match status" value="1"/>
</dbReference>
<comment type="similarity">
    <text evidence="2">Belongs to the translokin family.</text>
</comment>
<dbReference type="PANTHER" id="PTHR19336:SF11">
    <property type="entry name" value="CENTROSOMAL PROTEIN OF 57 KDA"/>
    <property type="match status" value="1"/>
</dbReference>
<feature type="compositionally biased region" description="Basic and acidic residues" evidence="8">
    <location>
        <begin position="457"/>
        <end position="469"/>
    </location>
</feature>
<dbReference type="PANTHER" id="PTHR19336">
    <property type="entry name" value="UNCHARACTERIZED DUF1167"/>
    <property type="match status" value="1"/>
</dbReference>
<keyword evidence="3" id="KW-0963">Cytoplasm</keyword>